<evidence type="ECO:0000313" key="3">
    <source>
        <dbReference type="EMBL" id="JAD42308.1"/>
    </source>
</evidence>
<accession>A0A0A8ZX50</accession>
<dbReference type="PANTHER" id="PTHR31499:SF80">
    <property type="entry name" value="HTH MYB-TYPE DOMAIN-CONTAINING PROTEIN"/>
    <property type="match status" value="1"/>
</dbReference>
<dbReference type="InterPro" id="IPR025756">
    <property type="entry name" value="Myb_CC_LHEQLE"/>
</dbReference>
<reference evidence="3" key="2">
    <citation type="journal article" date="2015" name="Data Brief">
        <title>Shoot transcriptome of the giant reed, Arundo donax.</title>
        <authorList>
            <person name="Barrero R.A."/>
            <person name="Guerrero F.D."/>
            <person name="Moolhuijzen P."/>
            <person name="Goolsby J.A."/>
            <person name="Tidwell J."/>
            <person name="Bellgard S.E."/>
            <person name="Bellgard M.I."/>
        </authorList>
    </citation>
    <scope>NUCLEOTIDE SEQUENCE</scope>
    <source>
        <tissue evidence="3">Shoot tissue taken approximately 20 cm above the soil surface</tissue>
    </source>
</reference>
<name>A0A0A8ZX50_ARUDO</name>
<dbReference type="InterPro" id="IPR046955">
    <property type="entry name" value="PHR1-like"/>
</dbReference>
<dbReference type="GO" id="GO:0003700">
    <property type="term" value="F:DNA-binding transcription factor activity"/>
    <property type="evidence" value="ECO:0007669"/>
    <property type="project" value="InterPro"/>
</dbReference>
<feature type="coiled-coil region" evidence="1">
    <location>
        <begin position="40"/>
        <end position="70"/>
    </location>
</feature>
<dbReference type="PANTHER" id="PTHR31499">
    <property type="entry name" value="MYB FAMILY TRANSCRIPTION FACTOR PHL11"/>
    <property type="match status" value="1"/>
</dbReference>
<dbReference type="AlphaFoldDB" id="A0A0A8ZX50"/>
<feature type="domain" description="MYB-CC type transcription factor LHEQLE-containing" evidence="2">
    <location>
        <begin position="27"/>
        <end position="73"/>
    </location>
</feature>
<dbReference type="Pfam" id="PF14379">
    <property type="entry name" value="Myb_CC_LHEQLE"/>
    <property type="match status" value="1"/>
</dbReference>
<reference evidence="3" key="1">
    <citation type="submission" date="2014-09" db="EMBL/GenBank/DDBJ databases">
        <authorList>
            <person name="Magalhaes I.L.F."/>
            <person name="Oliveira U."/>
            <person name="Santos F.R."/>
            <person name="Vidigal T.H.D.A."/>
            <person name="Brescovit A.D."/>
            <person name="Santos A.J."/>
        </authorList>
    </citation>
    <scope>NUCLEOTIDE SEQUENCE</scope>
    <source>
        <tissue evidence="3">Shoot tissue taken approximately 20 cm above the soil surface</tissue>
    </source>
</reference>
<proteinExistence type="predicted"/>
<dbReference type="EMBL" id="GBRH01255587">
    <property type="protein sequence ID" value="JAD42308.1"/>
    <property type="molecule type" value="Transcribed_RNA"/>
</dbReference>
<keyword evidence="1" id="KW-0175">Coiled coil</keyword>
<organism evidence="3">
    <name type="scientific">Arundo donax</name>
    <name type="common">Giant reed</name>
    <name type="synonym">Donax arundinaceus</name>
    <dbReference type="NCBI Taxonomy" id="35708"/>
    <lineage>
        <taxon>Eukaryota</taxon>
        <taxon>Viridiplantae</taxon>
        <taxon>Streptophyta</taxon>
        <taxon>Embryophyta</taxon>
        <taxon>Tracheophyta</taxon>
        <taxon>Spermatophyta</taxon>
        <taxon>Magnoliopsida</taxon>
        <taxon>Liliopsida</taxon>
        <taxon>Poales</taxon>
        <taxon>Poaceae</taxon>
        <taxon>PACMAD clade</taxon>
        <taxon>Arundinoideae</taxon>
        <taxon>Arundineae</taxon>
        <taxon>Arundo</taxon>
    </lineage>
</organism>
<evidence type="ECO:0000259" key="2">
    <source>
        <dbReference type="Pfam" id="PF14379"/>
    </source>
</evidence>
<protein>
    <recommendedName>
        <fullName evidence="2">MYB-CC type transcription factor LHEQLE-containing domain-containing protein</fullName>
    </recommendedName>
</protein>
<sequence length="123" mass="13860">MPGSSEGKLEKRVAGIHLQNLEPDTGMQLTEALRIQLDVQRRLQEQLEIQENLQQRIEEQGTKLQKMFEEELKASRTVMELREELHGVGVGAASPGVSEQEELQGVSVFFPGISEQEVFDDVQ</sequence>
<evidence type="ECO:0000256" key="1">
    <source>
        <dbReference type="SAM" id="Coils"/>
    </source>
</evidence>